<dbReference type="VEuPathDB" id="FungiDB:A1O9_06528"/>
<dbReference type="HOGENOM" id="CLU_2359748_0_0_1"/>
<proteinExistence type="predicted"/>
<name>A0A072PFR2_9EURO</name>
<accession>A0A072PFR2</accession>
<evidence type="ECO:0000313" key="1">
    <source>
        <dbReference type="EMBL" id="KEF58602.1"/>
    </source>
</evidence>
<gene>
    <name evidence="1" type="ORF">A1O9_06528</name>
</gene>
<dbReference type="GeneID" id="25281445"/>
<organism evidence="1 2">
    <name type="scientific">Exophiala aquamarina CBS 119918</name>
    <dbReference type="NCBI Taxonomy" id="1182545"/>
    <lineage>
        <taxon>Eukaryota</taxon>
        <taxon>Fungi</taxon>
        <taxon>Dikarya</taxon>
        <taxon>Ascomycota</taxon>
        <taxon>Pezizomycotina</taxon>
        <taxon>Eurotiomycetes</taxon>
        <taxon>Chaetothyriomycetidae</taxon>
        <taxon>Chaetothyriales</taxon>
        <taxon>Herpotrichiellaceae</taxon>
        <taxon>Exophiala</taxon>
    </lineage>
</organism>
<comment type="caution">
    <text evidence="1">The sequence shown here is derived from an EMBL/GenBank/DDBJ whole genome shotgun (WGS) entry which is preliminary data.</text>
</comment>
<reference evidence="1 2" key="1">
    <citation type="submission" date="2013-03" db="EMBL/GenBank/DDBJ databases">
        <title>The Genome Sequence of Exophiala aquamarina CBS 119918.</title>
        <authorList>
            <consortium name="The Broad Institute Genomics Platform"/>
            <person name="Cuomo C."/>
            <person name="de Hoog S."/>
            <person name="Gorbushina A."/>
            <person name="Walker B."/>
            <person name="Young S.K."/>
            <person name="Zeng Q."/>
            <person name="Gargeya S."/>
            <person name="Fitzgerald M."/>
            <person name="Haas B."/>
            <person name="Abouelleil A."/>
            <person name="Allen A.W."/>
            <person name="Alvarado L."/>
            <person name="Arachchi H.M."/>
            <person name="Berlin A.M."/>
            <person name="Chapman S.B."/>
            <person name="Gainer-Dewar J."/>
            <person name="Goldberg J."/>
            <person name="Griggs A."/>
            <person name="Gujja S."/>
            <person name="Hansen M."/>
            <person name="Howarth C."/>
            <person name="Imamovic A."/>
            <person name="Ireland A."/>
            <person name="Larimer J."/>
            <person name="McCowan C."/>
            <person name="Murphy C."/>
            <person name="Pearson M."/>
            <person name="Poon T.W."/>
            <person name="Priest M."/>
            <person name="Roberts A."/>
            <person name="Saif S."/>
            <person name="Shea T."/>
            <person name="Sisk P."/>
            <person name="Sykes S."/>
            <person name="Wortman J."/>
            <person name="Nusbaum C."/>
            <person name="Birren B."/>
        </authorList>
    </citation>
    <scope>NUCLEOTIDE SEQUENCE [LARGE SCALE GENOMIC DNA]</scope>
    <source>
        <strain evidence="1 2">CBS 119918</strain>
    </source>
</reference>
<evidence type="ECO:0000313" key="2">
    <source>
        <dbReference type="Proteomes" id="UP000027920"/>
    </source>
</evidence>
<keyword evidence="2" id="KW-1185">Reference proteome</keyword>
<dbReference type="EMBL" id="AMGV01000004">
    <property type="protein sequence ID" value="KEF58602.1"/>
    <property type="molecule type" value="Genomic_DNA"/>
</dbReference>
<protein>
    <submittedName>
        <fullName evidence="1">Uncharacterized protein</fullName>
    </submittedName>
</protein>
<dbReference type="Proteomes" id="UP000027920">
    <property type="component" value="Unassembled WGS sequence"/>
</dbReference>
<dbReference type="RefSeq" id="XP_013261192.1">
    <property type="nucleotide sequence ID" value="XM_013405738.1"/>
</dbReference>
<dbReference type="AlphaFoldDB" id="A0A072PFR2"/>
<sequence length="96" mass="11025">MKELLMVVPPQQVAHIQVATVSTSPGQASSQHYPTSNPTKVNSVQSTLEFVEMQARYDNIDDAHPKTFEWILEPPQDEQPLWDSFLDWLKNEEPVY</sequence>
<dbReference type="OrthoDB" id="4158029at2759"/>